<dbReference type="AlphaFoldDB" id="A0A167GM54"/>
<dbReference type="Proteomes" id="UP000076587">
    <property type="component" value="Unassembled WGS sequence"/>
</dbReference>
<comment type="caution">
    <text evidence="1">The sequence shown here is derived from an EMBL/GenBank/DDBJ whole genome shotgun (WGS) entry which is preliminary data.</text>
</comment>
<reference evidence="1 2" key="1">
    <citation type="submission" date="2013-07" db="EMBL/GenBank/DDBJ databases">
        <title>Comparative Genomic and Metabolomic Analysis of Twelve Strains of Pseudoalteromonas luteoviolacea.</title>
        <authorList>
            <person name="Vynne N.G."/>
            <person name="Mansson M."/>
            <person name="Gram L."/>
        </authorList>
    </citation>
    <scope>NUCLEOTIDE SEQUENCE [LARGE SCALE GENOMIC DNA]</scope>
    <source>
        <strain evidence="1 2">NCIMB 1942</strain>
    </source>
</reference>
<dbReference type="RefSeq" id="WP_063375809.1">
    <property type="nucleotide sequence ID" value="NZ_AUXT01000046.1"/>
</dbReference>
<organism evidence="1 2">
    <name type="scientific">Pseudoalteromonas luteoviolacea NCIMB 1942</name>
    <dbReference type="NCBI Taxonomy" id="1365253"/>
    <lineage>
        <taxon>Bacteria</taxon>
        <taxon>Pseudomonadati</taxon>
        <taxon>Pseudomonadota</taxon>
        <taxon>Gammaproteobacteria</taxon>
        <taxon>Alteromonadales</taxon>
        <taxon>Pseudoalteromonadaceae</taxon>
        <taxon>Pseudoalteromonas</taxon>
    </lineage>
</organism>
<name>A0A167GM54_9GAMM</name>
<gene>
    <name evidence="1" type="ORF">N482_04885</name>
</gene>
<evidence type="ECO:0000313" key="1">
    <source>
        <dbReference type="EMBL" id="KZN55813.1"/>
    </source>
</evidence>
<protein>
    <submittedName>
        <fullName evidence="1">Uncharacterized protein</fullName>
    </submittedName>
</protein>
<evidence type="ECO:0000313" key="2">
    <source>
        <dbReference type="Proteomes" id="UP000076587"/>
    </source>
</evidence>
<accession>A0A167GM54</accession>
<dbReference type="PATRIC" id="fig|1365253.3.peg.838"/>
<dbReference type="EMBL" id="AUXT01000046">
    <property type="protein sequence ID" value="KZN55813.1"/>
    <property type="molecule type" value="Genomic_DNA"/>
</dbReference>
<proteinExistence type="predicted"/>
<dbReference type="OrthoDB" id="9868449at2"/>
<sequence>MNYTPIDKQSDLDSLDADICWDDSTLVESYVSQQWPSYFPNAIASNGGLGFHYHCLYEVYSAEKSHLEIVFINVEDLNHRELVDMTLSGRVLYNSEVVLVNASGACFLKCAKIIYRFIDLEHHEQFGYFIESGVVGTNELASDEELNFYVSDSNTHLLLSTIDREVEVLMSDGSGHSQQIKLNETQIEELAKFTTQARLRNIIK</sequence>